<sequence>MKNRIFSLMLLMVSAMSFAQQSEAIPAIGLATKANSNFERIEFERHPVGDSDIEIEILYAGICHSDFMVKSQPNQVIPGHEIVGKVTAVGDDVKDFKVGDYAGVGCMVNSCGECKYCEAGKEQYCANGTVFTYGYPDRFHGGETTQGGYSNIITVSDEFAINVPKSADIKRTAPLMCAGITTWSPIKFSEVEKGDVVGVAGFGGLGHMAVQYLVDLGADVTVFDITDEKASDAKRLGAVDYVNVKSTEDFSALSDKFDFIISTIPADYDPMMYVKMLKMDGGELAIVGLPANASIPVSPLVMQSAHRRVYGSLIGGIPETQEMLDYSIKHNIYPEVEVIKAEATEVDEAYKNIDEGKVKFRYVIDMQTIK</sequence>
<dbReference type="InterPro" id="IPR047109">
    <property type="entry name" value="CAD-like"/>
</dbReference>
<keyword evidence="2 5" id="KW-0479">Metal-binding</keyword>
<dbReference type="Gene3D" id="3.40.50.720">
    <property type="entry name" value="NAD(P)-binding Rossmann-like Domain"/>
    <property type="match status" value="1"/>
</dbReference>
<evidence type="ECO:0000256" key="6">
    <source>
        <dbReference type="SAM" id="SignalP"/>
    </source>
</evidence>
<dbReference type="Pfam" id="PF08240">
    <property type="entry name" value="ADH_N"/>
    <property type="match status" value="1"/>
</dbReference>
<dbReference type="InterPro" id="IPR011032">
    <property type="entry name" value="GroES-like_sf"/>
</dbReference>
<dbReference type="PROSITE" id="PS00059">
    <property type="entry name" value="ADH_ZINC"/>
    <property type="match status" value="1"/>
</dbReference>
<evidence type="ECO:0000256" key="4">
    <source>
        <dbReference type="ARBA" id="ARBA00023002"/>
    </source>
</evidence>
<dbReference type="InterPro" id="IPR036291">
    <property type="entry name" value="NAD(P)-bd_dom_sf"/>
</dbReference>
<dbReference type="InterPro" id="IPR002328">
    <property type="entry name" value="ADH_Zn_CS"/>
</dbReference>
<evidence type="ECO:0000256" key="5">
    <source>
        <dbReference type="RuleBase" id="RU361277"/>
    </source>
</evidence>
<dbReference type="Gene3D" id="3.90.180.10">
    <property type="entry name" value="Medium-chain alcohol dehydrogenases, catalytic domain"/>
    <property type="match status" value="1"/>
</dbReference>
<evidence type="ECO:0000313" key="10">
    <source>
        <dbReference type="Proteomes" id="UP000199438"/>
    </source>
</evidence>
<evidence type="ECO:0000256" key="2">
    <source>
        <dbReference type="ARBA" id="ARBA00022723"/>
    </source>
</evidence>
<dbReference type="PANTHER" id="PTHR42683">
    <property type="entry name" value="ALDEHYDE REDUCTASE"/>
    <property type="match status" value="1"/>
</dbReference>
<protein>
    <submittedName>
        <fullName evidence="9">Uncharacterized zinc-type alcohol dehydrogenase-like protein</fullName>
    </submittedName>
</protein>
<dbReference type="InterPro" id="IPR013154">
    <property type="entry name" value="ADH-like_N"/>
</dbReference>
<dbReference type="AlphaFoldDB" id="A0A1I1J6X1"/>
<evidence type="ECO:0000259" key="8">
    <source>
        <dbReference type="Pfam" id="PF08240"/>
    </source>
</evidence>
<evidence type="ECO:0000313" key="9">
    <source>
        <dbReference type="EMBL" id="SFC43871.1"/>
    </source>
</evidence>
<reference evidence="10" key="1">
    <citation type="submission" date="2016-10" db="EMBL/GenBank/DDBJ databases">
        <authorList>
            <person name="Varghese N."/>
            <person name="Submissions S."/>
        </authorList>
    </citation>
    <scope>NUCLEOTIDE SEQUENCE [LARGE SCALE GENOMIC DNA]</scope>
    <source>
        <strain evidence="10">DSM 24499</strain>
    </source>
</reference>
<dbReference type="SUPFAM" id="SSF50129">
    <property type="entry name" value="GroES-like"/>
    <property type="match status" value="1"/>
</dbReference>
<name>A0A1I1J6X1_9FLAO</name>
<accession>A0A1I1J6X1</accession>
<dbReference type="OrthoDB" id="9787435at2"/>
<evidence type="ECO:0000256" key="3">
    <source>
        <dbReference type="ARBA" id="ARBA00022833"/>
    </source>
</evidence>
<dbReference type="RefSeq" id="WP_092542689.1">
    <property type="nucleotide sequence ID" value="NZ_FOKV01000004.1"/>
</dbReference>
<dbReference type="GO" id="GO:0008270">
    <property type="term" value="F:zinc ion binding"/>
    <property type="evidence" value="ECO:0007669"/>
    <property type="project" value="InterPro"/>
</dbReference>
<keyword evidence="3 5" id="KW-0862">Zinc</keyword>
<keyword evidence="4" id="KW-0560">Oxidoreductase</keyword>
<dbReference type="Pfam" id="PF00107">
    <property type="entry name" value="ADH_zinc_N"/>
    <property type="match status" value="1"/>
</dbReference>
<evidence type="ECO:0000256" key="1">
    <source>
        <dbReference type="ARBA" id="ARBA00001947"/>
    </source>
</evidence>
<keyword evidence="10" id="KW-1185">Reference proteome</keyword>
<dbReference type="FunFam" id="3.40.50.720:FF:000473">
    <property type="entry name" value="NADP-dependent alcohol dehydrogenase"/>
    <property type="match status" value="1"/>
</dbReference>
<dbReference type="InterPro" id="IPR013149">
    <property type="entry name" value="ADH-like_C"/>
</dbReference>
<organism evidence="9 10">
    <name type="scientific">Zunongwangia mangrovi</name>
    <dbReference type="NCBI Taxonomy" id="1334022"/>
    <lineage>
        <taxon>Bacteria</taxon>
        <taxon>Pseudomonadati</taxon>
        <taxon>Bacteroidota</taxon>
        <taxon>Flavobacteriia</taxon>
        <taxon>Flavobacteriales</taxon>
        <taxon>Flavobacteriaceae</taxon>
        <taxon>Zunongwangia</taxon>
    </lineage>
</organism>
<keyword evidence="6" id="KW-0732">Signal</keyword>
<feature type="domain" description="Alcohol dehydrogenase-like N-terminal" evidence="8">
    <location>
        <begin position="50"/>
        <end position="165"/>
    </location>
</feature>
<comment type="similarity">
    <text evidence="5">Belongs to the zinc-containing alcohol dehydrogenase family.</text>
</comment>
<evidence type="ECO:0000259" key="7">
    <source>
        <dbReference type="Pfam" id="PF00107"/>
    </source>
</evidence>
<feature type="chain" id="PRO_5011652387" evidence="6">
    <location>
        <begin position="20"/>
        <end position="370"/>
    </location>
</feature>
<gene>
    <name evidence="9" type="ORF">SAMN04487907_104185</name>
</gene>
<dbReference type="EMBL" id="FOKV01000004">
    <property type="protein sequence ID" value="SFC43871.1"/>
    <property type="molecule type" value="Genomic_DNA"/>
</dbReference>
<dbReference type="GO" id="GO:0016616">
    <property type="term" value="F:oxidoreductase activity, acting on the CH-OH group of donors, NAD or NADP as acceptor"/>
    <property type="evidence" value="ECO:0007669"/>
    <property type="project" value="InterPro"/>
</dbReference>
<dbReference type="CDD" id="cd05283">
    <property type="entry name" value="CAD1"/>
    <property type="match status" value="1"/>
</dbReference>
<dbReference type="STRING" id="1334022.SAMN04487907_104185"/>
<dbReference type="Proteomes" id="UP000199438">
    <property type="component" value="Unassembled WGS sequence"/>
</dbReference>
<feature type="signal peptide" evidence="6">
    <location>
        <begin position="1"/>
        <end position="19"/>
    </location>
</feature>
<proteinExistence type="inferred from homology"/>
<feature type="domain" description="Alcohol dehydrogenase-like C-terminal" evidence="7">
    <location>
        <begin position="204"/>
        <end position="325"/>
    </location>
</feature>
<comment type="cofactor">
    <cofactor evidence="1 5">
        <name>Zn(2+)</name>
        <dbReference type="ChEBI" id="CHEBI:29105"/>
    </cofactor>
</comment>
<dbReference type="SUPFAM" id="SSF51735">
    <property type="entry name" value="NAD(P)-binding Rossmann-fold domains"/>
    <property type="match status" value="1"/>
</dbReference>